<dbReference type="PANTHER" id="PTHR12592:SF0">
    <property type="entry name" value="ATP-DEPENDENT (S)-NAD(P)H-HYDRATE DEHYDRATASE"/>
    <property type="match status" value="1"/>
</dbReference>
<dbReference type="EMBL" id="VNIM01000062">
    <property type="protein sequence ID" value="TVV72569.1"/>
    <property type="molecule type" value="Genomic_DNA"/>
</dbReference>
<dbReference type="InterPro" id="IPR029056">
    <property type="entry name" value="Ribokinase-like"/>
</dbReference>
<dbReference type="SUPFAM" id="SSF53613">
    <property type="entry name" value="Ribokinase-like"/>
    <property type="match status" value="1"/>
</dbReference>
<feature type="binding site" evidence="6">
    <location>
        <position position="97"/>
    </location>
    <ligand>
        <name>(6S)-NADPHX</name>
        <dbReference type="ChEBI" id="CHEBI:64076"/>
    </ligand>
</feature>
<keyword evidence="2 6" id="KW-0067">ATP-binding</keyword>
<evidence type="ECO:0000256" key="4">
    <source>
        <dbReference type="ARBA" id="ARBA00023027"/>
    </source>
</evidence>
<evidence type="ECO:0000256" key="5">
    <source>
        <dbReference type="ARBA" id="ARBA00023239"/>
    </source>
</evidence>
<dbReference type="GO" id="GO:0046496">
    <property type="term" value="P:nicotinamide nucleotide metabolic process"/>
    <property type="evidence" value="ECO:0007669"/>
    <property type="project" value="UniProtKB-UniRule"/>
</dbReference>
<dbReference type="PANTHER" id="PTHR12592">
    <property type="entry name" value="ATP-DEPENDENT (S)-NAD(P)H-HYDRATE DEHYDRATASE FAMILY MEMBER"/>
    <property type="match status" value="1"/>
</dbReference>
<dbReference type="OrthoDB" id="9806925at2"/>
<dbReference type="AlphaFoldDB" id="A0A558QZM0"/>
<dbReference type="GO" id="GO:0110051">
    <property type="term" value="P:metabolite repair"/>
    <property type="evidence" value="ECO:0007669"/>
    <property type="project" value="TreeGrafter"/>
</dbReference>
<comment type="catalytic activity">
    <reaction evidence="6">
        <text>(6S)-NADHX + ADP = AMP + phosphate + NADH + H(+)</text>
        <dbReference type="Rhea" id="RHEA:32223"/>
        <dbReference type="ChEBI" id="CHEBI:15378"/>
        <dbReference type="ChEBI" id="CHEBI:43474"/>
        <dbReference type="ChEBI" id="CHEBI:57945"/>
        <dbReference type="ChEBI" id="CHEBI:64074"/>
        <dbReference type="ChEBI" id="CHEBI:456215"/>
        <dbReference type="ChEBI" id="CHEBI:456216"/>
        <dbReference type="EC" id="4.2.1.136"/>
    </reaction>
</comment>
<evidence type="ECO:0000256" key="2">
    <source>
        <dbReference type="ARBA" id="ARBA00022840"/>
    </source>
</evidence>
<dbReference type="HAMAP" id="MF_01965">
    <property type="entry name" value="NADHX_dehydratase"/>
    <property type="match status" value="1"/>
</dbReference>
<dbReference type="Gene3D" id="3.40.1190.20">
    <property type="match status" value="1"/>
</dbReference>
<evidence type="ECO:0000256" key="1">
    <source>
        <dbReference type="ARBA" id="ARBA00022741"/>
    </source>
</evidence>
<proteinExistence type="inferred from homology"/>
<feature type="binding site" evidence="6">
    <location>
        <position position="150"/>
    </location>
    <ligand>
        <name>(6S)-NADPHX</name>
        <dbReference type="ChEBI" id="CHEBI:64076"/>
    </ligand>
</feature>
<feature type="binding site" evidence="6">
    <location>
        <position position="26"/>
    </location>
    <ligand>
        <name>(6S)-NADPHX</name>
        <dbReference type="ChEBI" id="CHEBI:64076"/>
    </ligand>
</feature>
<dbReference type="PROSITE" id="PS01050">
    <property type="entry name" value="YJEF_C_2"/>
    <property type="match status" value="1"/>
</dbReference>
<feature type="binding site" evidence="6">
    <location>
        <begin position="187"/>
        <end position="191"/>
    </location>
    <ligand>
        <name>AMP</name>
        <dbReference type="ChEBI" id="CHEBI:456215"/>
    </ligand>
</feature>
<evidence type="ECO:0000313" key="8">
    <source>
        <dbReference type="EMBL" id="TVV72569.1"/>
    </source>
</evidence>
<evidence type="ECO:0000256" key="6">
    <source>
        <dbReference type="HAMAP-Rule" id="MF_01965"/>
    </source>
</evidence>
<comment type="function">
    <text evidence="6">Catalyzes the dehydration of the S-form of NAD(P)HX at the expense of ADP, which is converted to AMP. Together with NAD(P)HX epimerase, which catalyzes the epimerization of the S- and R-forms, the enzyme allows the repair of both epimers of NAD(P)HX, a damaged form of NAD(P)H that is a result of enzymatic or heat-dependent hydration.</text>
</comment>
<feature type="domain" description="YjeF C-terminal" evidence="7">
    <location>
        <begin position="1"/>
        <end position="276"/>
    </location>
</feature>
<dbReference type="Proteomes" id="UP000318681">
    <property type="component" value="Unassembled WGS sequence"/>
</dbReference>
<comment type="subunit">
    <text evidence="6">Homotetramer.</text>
</comment>
<evidence type="ECO:0000259" key="7">
    <source>
        <dbReference type="PROSITE" id="PS51383"/>
    </source>
</evidence>
<feature type="binding site" evidence="6">
    <location>
        <position position="216"/>
    </location>
    <ligand>
        <name>AMP</name>
        <dbReference type="ChEBI" id="CHEBI:456215"/>
    </ligand>
</feature>
<name>A0A558QZM0_9SPHN</name>
<dbReference type="Pfam" id="PF01256">
    <property type="entry name" value="Carb_kinase"/>
    <property type="match status" value="1"/>
</dbReference>
<keyword evidence="3 6" id="KW-0521">NADP</keyword>
<comment type="cofactor">
    <cofactor evidence="6">
        <name>Mg(2+)</name>
        <dbReference type="ChEBI" id="CHEBI:18420"/>
    </cofactor>
</comment>
<keyword evidence="5 6" id="KW-0456">Lyase</keyword>
<dbReference type="PROSITE" id="PS51383">
    <property type="entry name" value="YJEF_C_3"/>
    <property type="match status" value="1"/>
</dbReference>
<dbReference type="CDD" id="cd01171">
    <property type="entry name" value="YXKO-related"/>
    <property type="match status" value="1"/>
</dbReference>
<comment type="catalytic activity">
    <reaction evidence="6">
        <text>(6S)-NADPHX + ADP = AMP + phosphate + NADPH + H(+)</text>
        <dbReference type="Rhea" id="RHEA:32235"/>
        <dbReference type="ChEBI" id="CHEBI:15378"/>
        <dbReference type="ChEBI" id="CHEBI:43474"/>
        <dbReference type="ChEBI" id="CHEBI:57783"/>
        <dbReference type="ChEBI" id="CHEBI:64076"/>
        <dbReference type="ChEBI" id="CHEBI:456215"/>
        <dbReference type="ChEBI" id="CHEBI:456216"/>
        <dbReference type="EC" id="4.2.1.136"/>
    </reaction>
</comment>
<dbReference type="GO" id="GO:0005524">
    <property type="term" value="F:ATP binding"/>
    <property type="evidence" value="ECO:0007669"/>
    <property type="project" value="UniProtKB-KW"/>
</dbReference>
<comment type="similarity">
    <text evidence="6">Belongs to the NnrD/CARKD family.</text>
</comment>
<dbReference type="GO" id="GO:0052856">
    <property type="term" value="F:NAD(P)HX epimerase activity"/>
    <property type="evidence" value="ECO:0007669"/>
    <property type="project" value="TreeGrafter"/>
</dbReference>
<evidence type="ECO:0000313" key="9">
    <source>
        <dbReference type="Proteomes" id="UP000318681"/>
    </source>
</evidence>
<feature type="binding site" evidence="6">
    <location>
        <position position="217"/>
    </location>
    <ligand>
        <name>(6S)-NADPHX</name>
        <dbReference type="ChEBI" id="CHEBI:64076"/>
    </ligand>
</feature>
<keyword evidence="4 6" id="KW-0520">NAD</keyword>
<protein>
    <recommendedName>
        <fullName evidence="6">ADP-dependent (S)-NAD(P)H-hydrate dehydratase</fullName>
        <ecNumber evidence="6">4.2.1.136</ecNumber>
    </recommendedName>
    <alternativeName>
        <fullName evidence="6">ADP-dependent NAD(P)HX dehydratase</fullName>
    </alternativeName>
</protein>
<reference evidence="8 9" key="1">
    <citation type="submission" date="2019-07" db="EMBL/GenBank/DDBJ databases">
        <title>Sphingomonas solaris sp. nov., isolated from a solar panel from Boston, Massachusetts.</title>
        <authorList>
            <person name="Tanner K."/>
            <person name="Pascual J."/>
            <person name="Mancuso C."/>
            <person name="Pereto J."/>
            <person name="Khalil A."/>
            <person name="Vilanova C."/>
        </authorList>
    </citation>
    <scope>NUCLEOTIDE SEQUENCE [LARGE SCALE GENOMIC DNA]</scope>
    <source>
        <strain evidence="8 9">R4DWN</strain>
    </source>
</reference>
<dbReference type="EC" id="4.2.1.136" evidence="6"/>
<keyword evidence="9" id="KW-1185">Reference proteome</keyword>
<dbReference type="InterPro" id="IPR000631">
    <property type="entry name" value="CARKD"/>
</dbReference>
<gene>
    <name evidence="6" type="primary">nnrD</name>
    <name evidence="8" type="ORF">FOY91_14325</name>
</gene>
<keyword evidence="1 6" id="KW-0547">Nucleotide-binding</keyword>
<sequence length="278" mass="28036">MHEGETDKNSRGRVLVAGGAAMVPGALRLTGEAALRAGAGKLQMATLEGAALALGMLVPEAATIALPADRHGELGRKAVPLLRAAIERCDTFVIGPGMGDRDQAAVLVEALLDAPRDDLSIVIDAAAIACADRLREILCRHGGRVVLTPHHGEMAALTGLDATTIAADPLAAARDAAIRCGGVVALKASETVIAGPDGTLLHYGGGGVGLATGGSGDVLAGIVGGLLSRGAAPLVATAWGVWLHGEAGRTLARRIGPIGFLARELLPEIPGLMARPVD</sequence>
<dbReference type="NCBIfam" id="TIGR00196">
    <property type="entry name" value="yjeF_cterm"/>
    <property type="match status" value="1"/>
</dbReference>
<organism evidence="8 9">
    <name type="scientific">Alterirhizorhabdus solaris</name>
    <dbReference type="NCBI Taxonomy" id="2529389"/>
    <lineage>
        <taxon>Bacteria</taxon>
        <taxon>Pseudomonadati</taxon>
        <taxon>Pseudomonadota</taxon>
        <taxon>Alphaproteobacteria</taxon>
        <taxon>Sphingomonadales</taxon>
        <taxon>Rhizorhabdaceae</taxon>
        <taxon>Alterirhizorhabdus</taxon>
    </lineage>
</organism>
<dbReference type="GO" id="GO:0052855">
    <property type="term" value="F:ADP-dependent NAD(P)H-hydrate dehydratase activity"/>
    <property type="evidence" value="ECO:0007669"/>
    <property type="project" value="UniProtKB-UniRule"/>
</dbReference>
<dbReference type="InterPro" id="IPR017953">
    <property type="entry name" value="Carbohydrate_kinase_pred_CS"/>
</dbReference>
<comment type="caution">
    <text evidence="8">The sequence shown here is derived from an EMBL/GenBank/DDBJ whole genome shotgun (WGS) entry which is preliminary data.</text>
</comment>
<evidence type="ECO:0000256" key="3">
    <source>
        <dbReference type="ARBA" id="ARBA00022857"/>
    </source>
</evidence>
<accession>A0A558QZM0</accession>